<protein>
    <submittedName>
        <fullName evidence="2">Uncharacterized protein</fullName>
    </submittedName>
</protein>
<proteinExistence type="predicted"/>
<keyword evidence="3" id="KW-1185">Reference proteome</keyword>
<keyword evidence="1" id="KW-0812">Transmembrane</keyword>
<comment type="caution">
    <text evidence="2">The sequence shown here is derived from an EMBL/GenBank/DDBJ whole genome shotgun (WGS) entry which is preliminary data.</text>
</comment>
<evidence type="ECO:0000313" key="2">
    <source>
        <dbReference type="EMBL" id="RFN59129.1"/>
    </source>
</evidence>
<organism evidence="2 3">
    <name type="scientific">Marixanthomonas ophiurae</name>
    <dbReference type="NCBI Taxonomy" id="387659"/>
    <lineage>
        <taxon>Bacteria</taxon>
        <taxon>Pseudomonadati</taxon>
        <taxon>Bacteroidota</taxon>
        <taxon>Flavobacteriia</taxon>
        <taxon>Flavobacteriales</taxon>
        <taxon>Flavobacteriaceae</taxon>
        <taxon>Marixanthomonas</taxon>
    </lineage>
</organism>
<dbReference type="EMBL" id="QVID01000001">
    <property type="protein sequence ID" value="RFN59129.1"/>
    <property type="molecule type" value="Genomic_DNA"/>
</dbReference>
<name>A0A3E1QAF8_9FLAO</name>
<accession>A0A3E1QAF8</accession>
<dbReference type="Proteomes" id="UP000261082">
    <property type="component" value="Unassembled WGS sequence"/>
</dbReference>
<dbReference type="OrthoDB" id="1447714at2"/>
<feature type="transmembrane region" description="Helical" evidence="1">
    <location>
        <begin position="6"/>
        <end position="25"/>
    </location>
</feature>
<evidence type="ECO:0000256" key="1">
    <source>
        <dbReference type="SAM" id="Phobius"/>
    </source>
</evidence>
<sequence>METSSTLIGLFILLLFMVPIVFVIIKSSSTEKKLKKSLQNLSSQNGVTINTSEVIGNTLIGLDENVHKLVFSYKNKLAEAFKTVDLSTINECRVATFKERKQPLSRVALELRSPSATDEIIFYEENDDSSPSTDAQICLNRASHWEKIIKQQM</sequence>
<keyword evidence="1" id="KW-0472">Membrane</keyword>
<dbReference type="RefSeq" id="WP_117158128.1">
    <property type="nucleotide sequence ID" value="NZ_QVID01000001.1"/>
</dbReference>
<evidence type="ECO:0000313" key="3">
    <source>
        <dbReference type="Proteomes" id="UP000261082"/>
    </source>
</evidence>
<reference evidence="2 3" key="1">
    <citation type="journal article" date="2007" name="Int. J. Syst. Evol. Microbiol.">
        <title>Marixanthomonas ophiurae gen. nov., sp. nov., a marine bacterium of the family Flavobacteriaceae isolated from a deep-sea brittle star.</title>
        <authorList>
            <person name="Romanenko L.A."/>
            <person name="Uchino M."/>
            <person name="Frolova G.M."/>
            <person name="Mikhailov V.V."/>
        </authorList>
    </citation>
    <scope>NUCLEOTIDE SEQUENCE [LARGE SCALE GENOMIC DNA]</scope>
    <source>
        <strain evidence="2 3">KMM 3046</strain>
    </source>
</reference>
<dbReference type="AlphaFoldDB" id="A0A3E1QAF8"/>
<gene>
    <name evidence="2" type="ORF">DZ858_03365</name>
</gene>
<keyword evidence="1" id="KW-1133">Transmembrane helix</keyword>